<protein>
    <submittedName>
        <fullName evidence="2">Uncharacterized protein</fullName>
    </submittedName>
</protein>
<sequence length="99" mass="11246">MFKSRWTTINEDGEIETLEAKDPTYNPNLELYTDYKFTNSQKFDYWENALKDEASNTFLQIDSVFTNAGNGIKNASKAFKYLPLIAIGAAALFAYKKVA</sequence>
<accession>A0A347TKM2</accession>
<dbReference type="Proteomes" id="UP000224740">
    <property type="component" value="Unassembled WGS sequence"/>
</dbReference>
<evidence type="ECO:0000313" key="2">
    <source>
        <dbReference type="EMBL" id="AXX87150.1"/>
    </source>
</evidence>
<reference evidence="4" key="1">
    <citation type="submission" date="2017-09" db="EMBL/GenBank/DDBJ databases">
        <title>Arcobacter canalis sp. nov., a new species isolated from a water canal contaminated with urban sewage.</title>
        <authorList>
            <person name="Perez-Cataluna A."/>
            <person name="Salas-Masso N."/>
            <person name="Figueras M.J."/>
        </authorList>
    </citation>
    <scope>NUCLEOTIDE SEQUENCE [LARGE SCALE GENOMIC DNA]</scope>
    <source>
        <strain evidence="4">CECT 7727</strain>
    </source>
</reference>
<dbReference type="KEGG" id="amar:AMRN_1414"/>
<feature type="transmembrane region" description="Helical" evidence="1">
    <location>
        <begin position="78"/>
        <end position="95"/>
    </location>
</feature>
<keyword evidence="1" id="KW-1133">Transmembrane helix</keyword>
<proteinExistence type="predicted"/>
<keyword evidence="4" id="KW-1185">Reference proteome</keyword>
<organism evidence="2 5">
    <name type="scientific">Malaciobacter marinus</name>
    <dbReference type="NCBI Taxonomy" id="505249"/>
    <lineage>
        <taxon>Bacteria</taxon>
        <taxon>Pseudomonadati</taxon>
        <taxon>Campylobacterota</taxon>
        <taxon>Epsilonproteobacteria</taxon>
        <taxon>Campylobacterales</taxon>
        <taxon>Arcobacteraceae</taxon>
        <taxon>Malaciobacter</taxon>
    </lineage>
</organism>
<dbReference type="RefSeq" id="WP_099311487.1">
    <property type="nucleotide sequence ID" value="NZ_CP032101.1"/>
</dbReference>
<gene>
    <name evidence="2" type="ORF">AMRN_1414</name>
    <name evidence="3" type="ORF">CPH92_09510</name>
</gene>
<evidence type="ECO:0000313" key="4">
    <source>
        <dbReference type="Proteomes" id="UP000224740"/>
    </source>
</evidence>
<dbReference type="EMBL" id="NXAO01000046">
    <property type="protein sequence ID" value="PHO14813.1"/>
    <property type="molecule type" value="Genomic_DNA"/>
</dbReference>
<dbReference type="Proteomes" id="UP000264693">
    <property type="component" value="Chromosome"/>
</dbReference>
<evidence type="ECO:0000256" key="1">
    <source>
        <dbReference type="SAM" id="Phobius"/>
    </source>
</evidence>
<reference evidence="3" key="2">
    <citation type="submission" date="2017-09" db="EMBL/GenBank/DDBJ databases">
        <authorList>
            <person name="Perez-Cataluna A."/>
            <person name="Figueras M.J."/>
            <person name="Salas-Masso N."/>
        </authorList>
    </citation>
    <scope>NUCLEOTIDE SEQUENCE</scope>
    <source>
        <strain evidence="3">CECT 7727</strain>
    </source>
</reference>
<reference evidence="2 5" key="3">
    <citation type="submission" date="2018-08" db="EMBL/GenBank/DDBJ databases">
        <title>Complete genome of the Arcobacter marinus type strain JCM 15502.</title>
        <authorList>
            <person name="Miller W.G."/>
            <person name="Yee E."/>
            <person name="Huynh S."/>
            <person name="Parker C.T."/>
        </authorList>
    </citation>
    <scope>NUCLEOTIDE SEQUENCE [LARGE SCALE GENOMIC DNA]</scope>
    <source>
        <strain evidence="2 5">JCM 15502</strain>
    </source>
</reference>
<dbReference type="AlphaFoldDB" id="A0A347TKM2"/>
<evidence type="ECO:0000313" key="3">
    <source>
        <dbReference type="EMBL" id="PHO14813.1"/>
    </source>
</evidence>
<keyword evidence="1" id="KW-0472">Membrane</keyword>
<evidence type="ECO:0000313" key="5">
    <source>
        <dbReference type="Proteomes" id="UP000264693"/>
    </source>
</evidence>
<dbReference type="EMBL" id="CP032101">
    <property type="protein sequence ID" value="AXX87150.1"/>
    <property type="molecule type" value="Genomic_DNA"/>
</dbReference>
<keyword evidence="1" id="KW-0812">Transmembrane</keyword>
<name>A0A347TKM2_9BACT</name>